<reference evidence="4 5" key="1">
    <citation type="submission" date="2019-07" db="EMBL/GenBank/DDBJ databases">
        <authorList>
            <person name="Kim J."/>
        </authorList>
    </citation>
    <scope>NUCLEOTIDE SEQUENCE [LARGE SCALE GENOMIC DNA]</scope>
    <source>
        <strain evidence="5">dk17</strain>
    </source>
</reference>
<dbReference type="InterPro" id="IPR013658">
    <property type="entry name" value="SGL"/>
</dbReference>
<keyword evidence="2" id="KW-0732">Signal</keyword>
<dbReference type="InterPro" id="IPR011042">
    <property type="entry name" value="6-blade_b-propeller_TolB-like"/>
</dbReference>
<dbReference type="Proteomes" id="UP000320042">
    <property type="component" value="Unassembled WGS sequence"/>
</dbReference>
<dbReference type="InterPro" id="IPR051262">
    <property type="entry name" value="SMP-30/CGR1_Lactonase"/>
</dbReference>
<dbReference type="SUPFAM" id="SSF63829">
    <property type="entry name" value="Calcium-dependent phosphotriesterase"/>
    <property type="match status" value="1"/>
</dbReference>
<dbReference type="Pfam" id="PF08450">
    <property type="entry name" value="SGL"/>
    <property type="match status" value="1"/>
</dbReference>
<dbReference type="OrthoDB" id="241638at2"/>
<dbReference type="Gene3D" id="2.120.10.30">
    <property type="entry name" value="TolB, C-terminal domain"/>
    <property type="match status" value="1"/>
</dbReference>
<dbReference type="GO" id="GO:0016787">
    <property type="term" value="F:hydrolase activity"/>
    <property type="evidence" value="ECO:0007669"/>
    <property type="project" value="UniProtKB-KW"/>
</dbReference>
<proteinExistence type="predicted"/>
<dbReference type="PANTHER" id="PTHR47572:SF4">
    <property type="entry name" value="LACTONASE DRP35"/>
    <property type="match status" value="1"/>
</dbReference>
<organism evidence="4 5">
    <name type="scientific">Mucilaginibacter pallidiroseus</name>
    <dbReference type="NCBI Taxonomy" id="2599295"/>
    <lineage>
        <taxon>Bacteria</taxon>
        <taxon>Pseudomonadati</taxon>
        <taxon>Bacteroidota</taxon>
        <taxon>Sphingobacteriia</taxon>
        <taxon>Sphingobacteriales</taxon>
        <taxon>Sphingobacteriaceae</taxon>
        <taxon>Mucilaginibacter</taxon>
    </lineage>
</organism>
<evidence type="ECO:0000259" key="3">
    <source>
        <dbReference type="Pfam" id="PF08450"/>
    </source>
</evidence>
<feature type="signal peptide" evidence="2">
    <location>
        <begin position="1"/>
        <end position="18"/>
    </location>
</feature>
<comment type="caution">
    <text evidence="4">The sequence shown here is derived from an EMBL/GenBank/DDBJ whole genome shotgun (WGS) entry which is preliminary data.</text>
</comment>
<sequence>MKNLIFIFFSIISYSAFSQQTLFDTTLRPQLISRQFKFTEGPAADKTGNVYFTDQPNNKIWKYGLNGKLSVFMDSAGRGNGTYFDRKGNLLVCADEHNQLWQVNKNKKVTVLIKDFKGHLLNGPNDLWVHPNGNIYFTDPYYQRDYWTRTKPDMPTQNVFYLPAGAKEPIALDESMVRPNGIVGTPNGKILYVADIGDNKIYRFEIQKDGKLSNRKIFINQGADGITLDEKGNLYLAGKGVTIYNADGVKIAHIDVPEPWTANLCFGGRKKDILFITASTAIYTMQMKVKGVE</sequence>
<keyword evidence="5" id="KW-1185">Reference proteome</keyword>
<dbReference type="PANTHER" id="PTHR47572">
    <property type="entry name" value="LIPOPROTEIN-RELATED"/>
    <property type="match status" value="1"/>
</dbReference>
<dbReference type="EMBL" id="VOEJ01000001">
    <property type="protein sequence ID" value="TWR31475.1"/>
    <property type="molecule type" value="Genomic_DNA"/>
</dbReference>
<evidence type="ECO:0000313" key="5">
    <source>
        <dbReference type="Proteomes" id="UP000320042"/>
    </source>
</evidence>
<name>A0A563UJE5_9SPHI</name>
<dbReference type="RefSeq" id="WP_146380372.1">
    <property type="nucleotide sequence ID" value="NZ_VOEJ01000001.1"/>
</dbReference>
<protein>
    <submittedName>
        <fullName evidence="4">SMP-30/gluconolactonase/LRE family protein</fullName>
    </submittedName>
</protein>
<gene>
    <name evidence="4" type="ORF">FPZ43_03085</name>
</gene>
<feature type="domain" description="SMP-30/Gluconolactonase/LRE-like region" evidence="3">
    <location>
        <begin position="38"/>
        <end position="279"/>
    </location>
</feature>
<evidence type="ECO:0000256" key="1">
    <source>
        <dbReference type="ARBA" id="ARBA00022801"/>
    </source>
</evidence>
<feature type="chain" id="PRO_5021879964" evidence="2">
    <location>
        <begin position="19"/>
        <end position="293"/>
    </location>
</feature>
<accession>A0A563UJE5</accession>
<dbReference type="AlphaFoldDB" id="A0A563UJE5"/>
<evidence type="ECO:0000313" key="4">
    <source>
        <dbReference type="EMBL" id="TWR31475.1"/>
    </source>
</evidence>
<keyword evidence="1" id="KW-0378">Hydrolase</keyword>
<evidence type="ECO:0000256" key="2">
    <source>
        <dbReference type="SAM" id="SignalP"/>
    </source>
</evidence>